<keyword evidence="8" id="KW-0547">Nucleotide-binding</keyword>
<dbReference type="RefSeq" id="XP_048332820.2">
    <property type="nucleotide sequence ID" value="XM_048476863.2"/>
</dbReference>
<evidence type="ECO:0000256" key="9">
    <source>
        <dbReference type="ARBA" id="ARBA00022777"/>
    </source>
</evidence>
<dbReference type="GeneID" id="125423215"/>
<dbReference type="InterPro" id="IPR032675">
    <property type="entry name" value="LRR_dom_sf"/>
</dbReference>
<evidence type="ECO:0000256" key="5">
    <source>
        <dbReference type="ARBA" id="ARBA00022679"/>
    </source>
</evidence>
<sequence>MEVNEEIDVYSFGVITLEVIMGKHQGDLISCLLPSPLQAVDVLLNDVLDQCLSPPRRGIADQHSDKNTDKPTPDKKLSYTQLTPNKLTIPPSMTNLPPGKERSVQALQSSDKERSTIPMSIGNLSKLTELELSKNKIVGFIPNEIGQLKSLTVLYLYGNQLTGSIPVSIGKLGKLTNLQLDGNNIIGSIPNEIGQLKLLTNLYLHGNQLIGSIPESIGNLSKLTNLKLSRNKIVGSIPIEIGQLK</sequence>
<evidence type="ECO:0000256" key="10">
    <source>
        <dbReference type="ARBA" id="ARBA00022840"/>
    </source>
</evidence>
<keyword evidence="11" id="KW-0675">Receptor</keyword>
<dbReference type="Gene3D" id="3.80.10.10">
    <property type="entry name" value="Ribonuclease Inhibitor"/>
    <property type="match status" value="1"/>
</dbReference>
<dbReference type="Pfam" id="PF23598">
    <property type="entry name" value="LRR_14"/>
    <property type="match status" value="1"/>
</dbReference>
<comment type="subcellular location">
    <subcellularLocation>
        <location evidence="1">Membrane</location>
        <topology evidence="1">Single-pass type I membrane protein</topology>
    </subcellularLocation>
</comment>
<evidence type="ECO:0000256" key="14">
    <source>
        <dbReference type="ARBA" id="ARBA00048679"/>
    </source>
</evidence>
<feature type="compositionally biased region" description="Basic and acidic residues" evidence="15">
    <location>
        <begin position="58"/>
        <end position="77"/>
    </location>
</feature>
<evidence type="ECO:0000256" key="3">
    <source>
        <dbReference type="ARBA" id="ARBA00022527"/>
    </source>
</evidence>
<dbReference type="InterPro" id="IPR003591">
    <property type="entry name" value="Leu-rich_rpt_typical-subtyp"/>
</dbReference>
<evidence type="ECO:0000256" key="11">
    <source>
        <dbReference type="ARBA" id="ARBA00023170"/>
    </source>
</evidence>
<comment type="catalytic activity">
    <reaction evidence="13">
        <text>L-threonyl-[protein] + ATP = O-phospho-L-threonyl-[protein] + ADP + H(+)</text>
        <dbReference type="Rhea" id="RHEA:46608"/>
        <dbReference type="Rhea" id="RHEA-COMP:11060"/>
        <dbReference type="Rhea" id="RHEA-COMP:11605"/>
        <dbReference type="ChEBI" id="CHEBI:15378"/>
        <dbReference type="ChEBI" id="CHEBI:30013"/>
        <dbReference type="ChEBI" id="CHEBI:30616"/>
        <dbReference type="ChEBI" id="CHEBI:61977"/>
        <dbReference type="ChEBI" id="CHEBI:456216"/>
        <dbReference type="EC" id="2.7.11.1"/>
    </reaction>
</comment>
<dbReference type="PANTHER" id="PTHR48053">
    <property type="entry name" value="LEUCINE RICH REPEAT FAMILY PROTEIN, EXPRESSED"/>
    <property type="match status" value="1"/>
</dbReference>
<keyword evidence="6" id="KW-0732">Signal</keyword>
<evidence type="ECO:0000313" key="18">
    <source>
        <dbReference type="RefSeq" id="XP_048332820.2"/>
    </source>
</evidence>
<dbReference type="InterPro" id="IPR055414">
    <property type="entry name" value="LRR_R13L4/SHOC2-like"/>
</dbReference>
<evidence type="ECO:0000256" key="15">
    <source>
        <dbReference type="SAM" id="MobiDB-lite"/>
    </source>
</evidence>
<comment type="catalytic activity">
    <reaction evidence="14">
        <text>L-seryl-[protein] + ATP = O-phospho-L-seryl-[protein] + ADP + H(+)</text>
        <dbReference type="Rhea" id="RHEA:17989"/>
        <dbReference type="Rhea" id="RHEA-COMP:9863"/>
        <dbReference type="Rhea" id="RHEA-COMP:11604"/>
        <dbReference type="ChEBI" id="CHEBI:15378"/>
        <dbReference type="ChEBI" id="CHEBI:29999"/>
        <dbReference type="ChEBI" id="CHEBI:30616"/>
        <dbReference type="ChEBI" id="CHEBI:83421"/>
        <dbReference type="ChEBI" id="CHEBI:456216"/>
        <dbReference type="EC" id="2.7.11.1"/>
    </reaction>
</comment>
<keyword evidence="7" id="KW-0677">Repeat</keyword>
<keyword evidence="10" id="KW-0067">ATP-binding</keyword>
<feature type="region of interest" description="Disordered" evidence="15">
    <location>
        <begin position="55"/>
        <end position="78"/>
    </location>
</feature>
<organism evidence="17 18">
    <name type="scientific">Ziziphus jujuba</name>
    <name type="common">Chinese jujube</name>
    <name type="synonym">Ziziphus sativa</name>
    <dbReference type="NCBI Taxonomy" id="326968"/>
    <lineage>
        <taxon>Eukaryota</taxon>
        <taxon>Viridiplantae</taxon>
        <taxon>Streptophyta</taxon>
        <taxon>Embryophyta</taxon>
        <taxon>Tracheophyta</taxon>
        <taxon>Spermatophyta</taxon>
        <taxon>Magnoliopsida</taxon>
        <taxon>eudicotyledons</taxon>
        <taxon>Gunneridae</taxon>
        <taxon>Pentapetalae</taxon>
        <taxon>rosids</taxon>
        <taxon>fabids</taxon>
        <taxon>Rosales</taxon>
        <taxon>Rhamnaceae</taxon>
        <taxon>Paliureae</taxon>
        <taxon>Ziziphus</taxon>
    </lineage>
</organism>
<keyword evidence="5" id="KW-0808">Transferase</keyword>
<evidence type="ECO:0000256" key="7">
    <source>
        <dbReference type="ARBA" id="ARBA00022737"/>
    </source>
</evidence>
<evidence type="ECO:0000256" key="2">
    <source>
        <dbReference type="ARBA" id="ARBA00012513"/>
    </source>
</evidence>
<proteinExistence type="predicted"/>
<evidence type="ECO:0000256" key="4">
    <source>
        <dbReference type="ARBA" id="ARBA00022614"/>
    </source>
</evidence>
<gene>
    <name evidence="18" type="primary">LOC125423215</name>
</gene>
<dbReference type="SUPFAM" id="SSF52058">
    <property type="entry name" value="L domain-like"/>
    <property type="match status" value="1"/>
</dbReference>
<dbReference type="Proteomes" id="UP001652623">
    <property type="component" value="Chromosome 3"/>
</dbReference>
<evidence type="ECO:0000259" key="16">
    <source>
        <dbReference type="Pfam" id="PF23598"/>
    </source>
</evidence>
<protein>
    <recommendedName>
        <fullName evidence="2">non-specific serine/threonine protein kinase</fullName>
        <ecNumber evidence="2">2.7.11.1</ecNumber>
    </recommendedName>
</protein>
<evidence type="ECO:0000256" key="12">
    <source>
        <dbReference type="ARBA" id="ARBA00023180"/>
    </source>
</evidence>
<keyword evidence="4" id="KW-0433">Leucine-rich repeat</keyword>
<keyword evidence="3" id="KW-0723">Serine/threonine-protein kinase</keyword>
<dbReference type="InterPro" id="IPR001611">
    <property type="entry name" value="Leu-rich_rpt"/>
</dbReference>
<evidence type="ECO:0000313" key="17">
    <source>
        <dbReference type="Proteomes" id="UP001652623"/>
    </source>
</evidence>
<reference evidence="18" key="1">
    <citation type="submission" date="2025-08" db="UniProtKB">
        <authorList>
            <consortium name="RefSeq"/>
        </authorList>
    </citation>
    <scope>IDENTIFICATION</scope>
    <source>
        <tissue evidence="18">Seedling</tissue>
    </source>
</reference>
<dbReference type="InterPro" id="IPR051716">
    <property type="entry name" value="Plant_RL_S/T_kinase"/>
</dbReference>
<evidence type="ECO:0000256" key="6">
    <source>
        <dbReference type="ARBA" id="ARBA00022729"/>
    </source>
</evidence>
<evidence type="ECO:0000256" key="1">
    <source>
        <dbReference type="ARBA" id="ARBA00004479"/>
    </source>
</evidence>
<dbReference type="SMART" id="SM00369">
    <property type="entry name" value="LRR_TYP"/>
    <property type="match status" value="3"/>
</dbReference>
<dbReference type="Pfam" id="PF00560">
    <property type="entry name" value="LRR_1"/>
    <property type="match status" value="1"/>
</dbReference>
<feature type="domain" description="Disease resistance R13L4/SHOC-2-like LRR" evidence="16">
    <location>
        <begin position="107"/>
        <end position="204"/>
    </location>
</feature>
<name>A0ABM3IPM8_ZIZJJ</name>
<dbReference type="PANTHER" id="PTHR48053:SF126">
    <property type="entry name" value="MDIS1-INTERACTING RECEPTOR LIKE KINASE 2-LIKE ISOFORM X1"/>
    <property type="match status" value="1"/>
</dbReference>
<accession>A0ABM3IPM8</accession>
<dbReference type="EC" id="2.7.11.1" evidence="2"/>
<keyword evidence="9" id="KW-0418">Kinase</keyword>
<evidence type="ECO:0000256" key="8">
    <source>
        <dbReference type="ARBA" id="ARBA00022741"/>
    </source>
</evidence>
<keyword evidence="12" id="KW-0325">Glycoprotein</keyword>
<evidence type="ECO:0000256" key="13">
    <source>
        <dbReference type="ARBA" id="ARBA00047899"/>
    </source>
</evidence>
<keyword evidence="17" id="KW-1185">Reference proteome</keyword>